<dbReference type="AlphaFoldDB" id="L8J748"/>
<dbReference type="OrthoDB" id="9801593at2"/>
<organism evidence="2 3">
    <name type="scientific">Photobacterium marinum</name>
    <dbReference type="NCBI Taxonomy" id="1056511"/>
    <lineage>
        <taxon>Bacteria</taxon>
        <taxon>Pseudomonadati</taxon>
        <taxon>Pseudomonadota</taxon>
        <taxon>Gammaproteobacteria</taxon>
        <taxon>Vibrionales</taxon>
        <taxon>Vibrionaceae</taxon>
        <taxon>Photobacterium</taxon>
    </lineage>
</organism>
<accession>L8J748</accession>
<dbReference type="SUPFAM" id="SSF55469">
    <property type="entry name" value="FMN-dependent nitroreductase-like"/>
    <property type="match status" value="2"/>
</dbReference>
<evidence type="ECO:0000313" key="3">
    <source>
        <dbReference type="Proteomes" id="UP000011134"/>
    </source>
</evidence>
<evidence type="ECO:0000259" key="1">
    <source>
        <dbReference type="Pfam" id="PF00881"/>
    </source>
</evidence>
<proteinExistence type="predicted"/>
<keyword evidence="3" id="KW-1185">Reference proteome</keyword>
<dbReference type="Gene3D" id="3.40.109.10">
    <property type="entry name" value="NADH Oxidase"/>
    <property type="match status" value="2"/>
</dbReference>
<evidence type="ECO:0000313" key="2">
    <source>
        <dbReference type="EMBL" id="ELR64616.1"/>
    </source>
</evidence>
<reference evidence="2 3" key="1">
    <citation type="submission" date="2012-12" db="EMBL/GenBank/DDBJ databases">
        <title>Genome Assembly of Photobacterium sp. AK15.</title>
        <authorList>
            <person name="Khatri I."/>
            <person name="Vaidya B."/>
            <person name="Srinivas T.N.R."/>
            <person name="Subramanian S."/>
            <person name="Pinnaka A."/>
        </authorList>
    </citation>
    <scope>NUCLEOTIDE SEQUENCE [LARGE SCALE GENOMIC DNA]</scope>
    <source>
        <strain evidence="2 3">AK15</strain>
    </source>
</reference>
<dbReference type="RefSeq" id="WP_007467985.1">
    <property type="nucleotide sequence ID" value="NZ_AMZO01000025.1"/>
</dbReference>
<comment type="caution">
    <text evidence="2">The sequence shown here is derived from an EMBL/GenBank/DDBJ whole genome shotgun (WGS) entry which is preliminary data.</text>
</comment>
<dbReference type="PATRIC" id="fig|1056511.3.peg.3504"/>
<dbReference type="CDD" id="cd02142">
    <property type="entry name" value="McbC_SagB-like_oxidoreductase"/>
    <property type="match status" value="2"/>
</dbReference>
<dbReference type="GO" id="GO:0016491">
    <property type="term" value="F:oxidoreductase activity"/>
    <property type="evidence" value="ECO:0007669"/>
    <property type="project" value="InterPro"/>
</dbReference>
<feature type="domain" description="Nitroreductase" evidence="1">
    <location>
        <begin position="117"/>
        <end position="250"/>
    </location>
</feature>
<sequence>MPVENESNKHEPSNSVAVVFEYHDRTKHEFNRYARSLGYLDWVSQPCPFRYYLGAPQLVLPLPEDSKVTPDYESFFSGGDVVTKPLNRETLSDFFYYSLSLSAWKNFKGNRWSLRVNPSSGNLHPTECYLLAGTIPDLSEQPGVYHYFSLRHNLVCRATLPETSWQDLIQDLTSDGLLPQGSFLVALSSIHWRESWKYGERAFRYCQHDCGHALAAMTIAAGMMGWKATLIEGVSDDDLARLTGLNRDEDYPCSQERDEADLLVAITPVDAKVNINWKPAPEVLKVIVGAEWQGRAERLSQSHQPWSWIEKVTKVCRKPETTISSVYCNHHNTTEEILHGVLPLNLSKSQSAGSVGKVVRQRRSAVDMDGKTKISKASFYQILSRVQTVQNPRLFSVIEWPSRVHLGLFVHRVDGLSPGLYLLLRDIKKLKILKELMKDEFIWRKPTDCPQSLPLYQLFQGDTQDAVRILSCHQDIASDGVFSCAMLADFEQPIRKLGVWWYRRLFWETGMIGQMLYLEAEAKGIRATGIGCFFDDPVHQVFGLSGHQFQSLYHFTMGGPVDDTRLETLPAYYFLDDDGENE</sequence>
<protein>
    <submittedName>
        <fullName evidence="2">Oxidoreductase</fullName>
    </submittedName>
</protein>
<dbReference type="InterPro" id="IPR029479">
    <property type="entry name" value="Nitroreductase"/>
</dbReference>
<dbReference type="NCBIfam" id="TIGR03605">
    <property type="entry name" value="antibiot_sagB"/>
    <property type="match status" value="1"/>
</dbReference>
<dbReference type="InterPro" id="IPR020051">
    <property type="entry name" value="SagB-type_dehydrogenase"/>
</dbReference>
<dbReference type="InterPro" id="IPR000415">
    <property type="entry name" value="Nitroreductase-like"/>
</dbReference>
<name>L8J748_9GAMM</name>
<dbReference type="PANTHER" id="PTHR42741">
    <property type="entry name" value="NITROREDUCTASE FAMILY PROTEIN"/>
    <property type="match status" value="1"/>
</dbReference>
<dbReference type="PANTHER" id="PTHR42741:SF3">
    <property type="entry name" value="NITROREDUCTASE FAMILY PROTEIN"/>
    <property type="match status" value="1"/>
</dbReference>
<dbReference type="Pfam" id="PF00881">
    <property type="entry name" value="Nitroreductase"/>
    <property type="match status" value="1"/>
</dbReference>
<dbReference type="Proteomes" id="UP000011134">
    <property type="component" value="Unassembled WGS sequence"/>
</dbReference>
<gene>
    <name evidence="2" type="ORF">C942_02429</name>
</gene>
<dbReference type="EMBL" id="AMZO01000025">
    <property type="protein sequence ID" value="ELR64616.1"/>
    <property type="molecule type" value="Genomic_DNA"/>
</dbReference>